<dbReference type="InterPro" id="IPR009100">
    <property type="entry name" value="AcylCoA_DH/oxidase_NM_dom_sf"/>
</dbReference>
<evidence type="ECO:0000256" key="7">
    <source>
        <dbReference type="ARBA" id="ARBA00037085"/>
    </source>
</evidence>
<evidence type="ECO:0000256" key="2">
    <source>
        <dbReference type="ARBA" id="ARBA00005102"/>
    </source>
</evidence>
<reference evidence="14 15" key="1">
    <citation type="submission" date="2019-12" db="EMBL/GenBank/DDBJ databases">
        <authorList>
            <person name="Li M."/>
        </authorList>
    </citation>
    <scope>NUCLEOTIDE SEQUENCE [LARGE SCALE GENOMIC DNA]</scope>
    <source>
        <strain evidence="14 15">GBMRC 2046</strain>
    </source>
</reference>
<dbReference type="Pfam" id="PF02771">
    <property type="entry name" value="Acyl-CoA_dh_N"/>
    <property type="match status" value="1"/>
</dbReference>
<dbReference type="SUPFAM" id="SSF56645">
    <property type="entry name" value="Acyl-CoA dehydrogenase NM domain-like"/>
    <property type="match status" value="1"/>
</dbReference>
<dbReference type="InterPro" id="IPR013786">
    <property type="entry name" value="AcylCoA_DH/ox_N"/>
</dbReference>
<dbReference type="Pfam" id="PF02770">
    <property type="entry name" value="Acyl-CoA_dh_M"/>
    <property type="match status" value="1"/>
</dbReference>
<dbReference type="InterPro" id="IPR037069">
    <property type="entry name" value="AcylCoA_DH/ox_N_sf"/>
</dbReference>
<dbReference type="AlphaFoldDB" id="A0A7X3S8J8"/>
<evidence type="ECO:0000259" key="12">
    <source>
        <dbReference type="Pfam" id="PF02770"/>
    </source>
</evidence>
<evidence type="ECO:0000256" key="1">
    <source>
        <dbReference type="ARBA" id="ARBA00001974"/>
    </source>
</evidence>
<evidence type="ECO:0000256" key="3">
    <source>
        <dbReference type="ARBA" id="ARBA00009347"/>
    </source>
</evidence>
<dbReference type="SUPFAM" id="SSF47203">
    <property type="entry name" value="Acyl-CoA dehydrogenase C-terminal domain-like"/>
    <property type="match status" value="1"/>
</dbReference>
<name>A0A7X3S8J8_9HYPH</name>
<dbReference type="Proteomes" id="UP000433101">
    <property type="component" value="Unassembled WGS sequence"/>
</dbReference>
<keyword evidence="6 10" id="KW-0560">Oxidoreductase</keyword>
<dbReference type="EMBL" id="WUMV01000006">
    <property type="protein sequence ID" value="MXN65926.1"/>
    <property type="molecule type" value="Genomic_DNA"/>
</dbReference>
<evidence type="ECO:0000313" key="15">
    <source>
        <dbReference type="Proteomes" id="UP000433101"/>
    </source>
</evidence>
<feature type="domain" description="Acyl-CoA oxidase/dehydrogenase middle" evidence="12">
    <location>
        <begin position="145"/>
        <end position="241"/>
    </location>
</feature>
<evidence type="ECO:0000256" key="6">
    <source>
        <dbReference type="ARBA" id="ARBA00023002"/>
    </source>
</evidence>
<comment type="function">
    <text evidence="7">Catalyzes the dehydrogenation at the alpha-beta position of ACP-bound acyl chains. This results in the introduction of a double bond in the lipidic chain, which is further transferred to the epsilon-amino group of lysine residue in the mycobactin core by MbtK.</text>
</comment>
<evidence type="ECO:0000259" key="13">
    <source>
        <dbReference type="Pfam" id="PF02771"/>
    </source>
</evidence>
<accession>A0A7X3S8J8</accession>
<dbReference type="InterPro" id="IPR036250">
    <property type="entry name" value="AcylCo_DH-like_C"/>
</dbReference>
<dbReference type="Gene3D" id="1.20.140.10">
    <property type="entry name" value="Butyryl-CoA Dehydrogenase, subunit A, domain 3"/>
    <property type="match status" value="1"/>
</dbReference>
<dbReference type="PROSITE" id="PS00072">
    <property type="entry name" value="ACYL_COA_DH_1"/>
    <property type="match status" value="1"/>
</dbReference>
<dbReference type="PROSITE" id="PS00073">
    <property type="entry name" value="ACYL_COA_DH_2"/>
    <property type="match status" value="1"/>
</dbReference>
<protein>
    <recommendedName>
        <fullName evidence="8">Acyl-[acyl-carrier-protein] dehydrogenase MbtN</fullName>
    </recommendedName>
    <alternativeName>
        <fullName evidence="9">Mycobactin synthase protein N</fullName>
    </alternativeName>
</protein>
<evidence type="ECO:0000256" key="8">
    <source>
        <dbReference type="ARBA" id="ARBA00040394"/>
    </source>
</evidence>
<gene>
    <name evidence="14" type="ORF">GR183_13515</name>
</gene>
<dbReference type="InterPro" id="IPR009075">
    <property type="entry name" value="AcylCo_DH/oxidase_C"/>
</dbReference>
<dbReference type="GO" id="GO:0005737">
    <property type="term" value="C:cytoplasm"/>
    <property type="evidence" value="ECO:0007669"/>
    <property type="project" value="TreeGrafter"/>
</dbReference>
<evidence type="ECO:0000259" key="11">
    <source>
        <dbReference type="Pfam" id="PF00441"/>
    </source>
</evidence>
<comment type="similarity">
    <text evidence="3 10">Belongs to the acyl-CoA dehydrogenase family.</text>
</comment>
<comment type="pathway">
    <text evidence="2">Siderophore biosynthesis; mycobactin biosynthesis.</text>
</comment>
<dbReference type="InterPro" id="IPR046373">
    <property type="entry name" value="Acyl-CoA_Oxase/DH_mid-dom_sf"/>
</dbReference>
<evidence type="ECO:0000256" key="4">
    <source>
        <dbReference type="ARBA" id="ARBA00022630"/>
    </source>
</evidence>
<feature type="domain" description="Acyl-CoA dehydrogenase/oxidase N-terminal" evidence="13">
    <location>
        <begin position="31"/>
        <end position="141"/>
    </location>
</feature>
<keyword evidence="5 10" id="KW-0274">FAD</keyword>
<organism evidence="14 15">
    <name type="scientific">Stappia sediminis</name>
    <dbReference type="NCBI Taxonomy" id="2692190"/>
    <lineage>
        <taxon>Bacteria</taxon>
        <taxon>Pseudomonadati</taxon>
        <taxon>Pseudomonadota</taxon>
        <taxon>Alphaproteobacteria</taxon>
        <taxon>Hyphomicrobiales</taxon>
        <taxon>Stappiaceae</taxon>
        <taxon>Stappia</taxon>
    </lineage>
</organism>
<evidence type="ECO:0000313" key="14">
    <source>
        <dbReference type="EMBL" id="MXN65926.1"/>
    </source>
</evidence>
<dbReference type="InterPro" id="IPR006091">
    <property type="entry name" value="Acyl-CoA_Oxase/DH_mid-dom"/>
</dbReference>
<dbReference type="GO" id="GO:0003995">
    <property type="term" value="F:acyl-CoA dehydrogenase activity"/>
    <property type="evidence" value="ECO:0007669"/>
    <property type="project" value="InterPro"/>
</dbReference>
<dbReference type="Gene3D" id="2.40.110.10">
    <property type="entry name" value="Butyryl-CoA Dehydrogenase, subunit A, domain 2"/>
    <property type="match status" value="1"/>
</dbReference>
<comment type="cofactor">
    <cofactor evidence="1 10">
        <name>FAD</name>
        <dbReference type="ChEBI" id="CHEBI:57692"/>
    </cofactor>
</comment>
<proteinExistence type="inferred from homology"/>
<dbReference type="GO" id="GO:0033539">
    <property type="term" value="P:fatty acid beta-oxidation using acyl-CoA dehydrogenase"/>
    <property type="evidence" value="ECO:0007669"/>
    <property type="project" value="TreeGrafter"/>
</dbReference>
<evidence type="ECO:0000256" key="9">
    <source>
        <dbReference type="ARBA" id="ARBA00042660"/>
    </source>
</evidence>
<dbReference type="FunFam" id="1.20.140.10:FF:000001">
    <property type="entry name" value="Acyl-CoA dehydrogenase"/>
    <property type="match status" value="1"/>
</dbReference>
<dbReference type="PANTHER" id="PTHR48083:SF20">
    <property type="entry name" value="LONG-CHAIN SPECIFIC ACYL-COA DEHYDROGENASE, MITOCHONDRIAL"/>
    <property type="match status" value="1"/>
</dbReference>
<dbReference type="Gene3D" id="1.10.540.10">
    <property type="entry name" value="Acyl-CoA dehydrogenase/oxidase, N-terminal domain"/>
    <property type="match status" value="1"/>
</dbReference>
<comment type="caution">
    <text evidence="14">The sequence shown here is derived from an EMBL/GenBank/DDBJ whole genome shotgun (WGS) entry which is preliminary data.</text>
</comment>
<evidence type="ECO:0000256" key="5">
    <source>
        <dbReference type="ARBA" id="ARBA00022827"/>
    </source>
</evidence>
<keyword evidence="15" id="KW-1185">Reference proteome</keyword>
<dbReference type="InterPro" id="IPR050741">
    <property type="entry name" value="Acyl-CoA_dehydrogenase"/>
</dbReference>
<evidence type="ECO:0000256" key="10">
    <source>
        <dbReference type="RuleBase" id="RU362125"/>
    </source>
</evidence>
<dbReference type="InterPro" id="IPR006089">
    <property type="entry name" value="Acyl-CoA_DH_CS"/>
</dbReference>
<dbReference type="PANTHER" id="PTHR48083">
    <property type="entry name" value="MEDIUM-CHAIN SPECIFIC ACYL-COA DEHYDROGENASE, MITOCHONDRIAL-RELATED"/>
    <property type="match status" value="1"/>
</dbReference>
<dbReference type="FunFam" id="2.40.110.10:FF:000002">
    <property type="entry name" value="Acyl-CoA dehydrogenase fadE12"/>
    <property type="match status" value="1"/>
</dbReference>
<sequence>MQADTKKRSRKIREETKLAAIDVAEPQWMDEEVKLLDDAFARFLEQEIAPGYEEWVEAGCVTREAWKKTGESGFLCPAIPEEYGGVGGSFAHEAAIMNRLGLDGFDHFGIALHSGIVAPYILHYGSEDQKKRWLPGLVSGDLIGAIAMTEPGAGSDLQGIKTTAQKDGNHYVINGSKTFITNGQLANLIVVVAKTDPKAGAKGTSLFIVETDEVEGFRRGRNLDKIGLKGNDTSELFFDNVRVPADALLGQDEGKGFYQLMEQLPQERLIVAIQAMAAIERALAVTLDYVKERKAFGKAIIDFQNTQFKLAEMKTEATIGKVFVNDCIARHLEGGLDTVTASMAKYWTTDLQCKVMDECLQLHGGYGYMNEYPIARLYADARVQRIYAGTNEIMKVLIARSL</sequence>
<dbReference type="Pfam" id="PF00441">
    <property type="entry name" value="Acyl-CoA_dh_1"/>
    <property type="match status" value="1"/>
</dbReference>
<keyword evidence="4 10" id="KW-0285">Flavoprotein</keyword>
<feature type="domain" description="Acyl-CoA dehydrogenase/oxidase C-terminal" evidence="11">
    <location>
        <begin position="254"/>
        <end position="402"/>
    </location>
</feature>
<dbReference type="GO" id="GO:0050660">
    <property type="term" value="F:flavin adenine dinucleotide binding"/>
    <property type="evidence" value="ECO:0007669"/>
    <property type="project" value="InterPro"/>
</dbReference>